<feature type="active site" description="Proton acceptor" evidence="4">
    <location>
        <position position="181"/>
    </location>
</feature>
<dbReference type="PROSITE" id="PS00920">
    <property type="entry name" value="NITRIL_CHT_1"/>
    <property type="match status" value="1"/>
</dbReference>
<keyword evidence="3" id="KW-0862">Zinc</keyword>
<keyword evidence="7" id="KW-0489">Methyltransferase</keyword>
<dbReference type="GO" id="GO:0032259">
    <property type="term" value="P:methylation"/>
    <property type="evidence" value="ECO:0007669"/>
    <property type="project" value="UniProtKB-KW"/>
</dbReference>
<name>A0A4R1HJX8_PSEEN</name>
<evidence type="ECO:0000259" key="6">
    <source>
        <dbReference type="Pfam" id="PF01717"/>
    </source>
</evidence>
<dbReference type="InterPro" id="IPR000132">
    <property type="entry name" value="Nitrilase/CN_hydratase_CS"/>
</dbReference>
<dbReference type="Proteomes" id="UP000295560">
    <property type="component" value="Unassembled WGS sequence"/>
</dbReference>
<evidence type="ECO:0000313" key="7">
    <source>
        <dbReference type="EMBL" id="TCK21311.1"/>
    </source>
</evidence>
<dbReference type="GO" id="GO:0009086">
    <property type="term" value="P:methionine biosynthetic process"/>
    <property type="evidence" value="ECO:0007669"/>
    <property type="project" value="InterPro"/>
</dbReference>
<dbReference type="SUPFAM" id="SSF51726">
    <property type="entry name" value="UROD/MetE-like"/>
    <property type="match status" value="1"/>
</dbReference>
<evidence type="ECO:0000256" key="5">
    <source>
        <dbReference type="SAM" id="MobiDB-lite"/>
    </source>
</evidence>
<sequence>MDTRTLLPTSVVGSWPVPEWLERLKTDYFRGRMSRSQLEEVHDTAVKAAIKDQELAGIDVVSDGELRRDNDVDYLLARIPGIEIPVPSKEFYYDYYDVRAGKLAVPSDAVGLGLDRDFAFTRSQTDRPVKFSFTGPFSLSRRVTDHAYDDPAELVRALARVLSDAAHALAESGATLLQIDEPFLAGYPDQVGLAVEAINTVVRDVDVTWALHVCYGNRYARPLWQGHYDFLFPTVLDAHVDQLVLEFARKGYEDLPVIKRSGWDRTIGLGVVDVKSREIEPPELIATRIRRALELVPADRLVVNPDCGLRNLPQHVATAKLRAMVEGTALVRAELPDPAPPEPEPAPEHLSNGVPGHDDGAGTPADPGEPAEAGAAAPSTDLSTTRGA</sequence>
<feature type="domain" description="Cobalamin-independent methionine synthase MetE C-terminal/archaeal" evidence="6">
    <location>
        <begin position="7"/>
        <end position="326"/>
    </location>
</feature>
<proteinExistence type="predicted"/>
<dbReference type="AlphaFoldDB" id="A0A4R1HJX8"/>
<organism evidence="7 8">
    <name type="scientific">Pseudonocardia endophytica</name>
    <dbReference type="NCBI Taxonomy" id="401976"/>
    <lineage>
        <taxon>Bacteria</taxon>
        <taxon>Bacillati</taxon>
        <taxon>Actinomycetota</taxon>
        <taxon>Actinomycetes</taxon>
        <taxon>Pseudonocardiales</taxon>
        <taxon>Pseudonocardiaceae</taxon>
        <taxon>Pseudonocardia</taxon>
    </lineage>
</organism>
<keyword evidence="7" id="KW-0808">Transferase</keyword>
<comment type="caution">
    <text evidence="7">The sequence shown here is derived from an EMBL/GenBank/DDBJ whole genome shotgun (WGS) entry which is preliminary data.</text>
</comment>
<dbReference type="Pfam" id="PF01717">
    <property type="entry name" value="Meth_synt_2"/>
    <property type="match status" value="1"/>
</dbReference>
<protein>
    <submittedName>
        <fullName evidence="7">5-methyltetrahydropteroyltriglutamate--homocysteine methyltransferase</fullName>
    </submittedName>
</protein>
<dbReference type="Gene3D" id="3.20.20.210">
    <property type="match status" value="1"/>
</dbReference>
<dbReference type="InterPro" id="IPR002629">
    <property type="entry name" value="Met_Synth_C/arc"/>
</dbReference>
<gene>
    <name evidence="7" type="ORF">EV378_5292</name>
</gene>
<dbReference type="EMBL" id="SMFZ01000002">
    <property type="protein sequence ID" value="TCK21311.1"/>
    <property type="molecule type" value="Genomic_DNA"/>
</dbReference>
<evidence type="ECO:0000313" key="8">
    <source>
        <dbReference type="Proteomes" id="UP000295560"/>
    </source>
</evidence>
<reference evidence="7 8" key="1">
    <citation type="submission" date="2019-03" db="EMBL/GenBank/DDBJ databases">
        <title>Sequencing the genomes of 1000 actinobacteria strains.</title>
        <authorList>
            <person name="Klenk H.-P."/>
        </authorList>
    </citation>
    <scope>NUCLEOTIDE SEQUENCE [LARGE SCALE GENOMIC DNA]</scope>
    <source>
        <strain evidence="7 8">DSM 44969</strain>
    </source>
</reference>
<evidence type="ECO:0000256" key="2">
    <source>
        <dbReference type="ARBA" id="ARBA00022723"/>
    </source>
</evidence>
<keyword evidence="2" id="KW-0479">Metal-binding</keyword>
<evidence type="ECO:0000256" key="4">
    <source>
        <dbReference type="PROSITE-ProRule" id="PRU10139"/>
    </source>
</evidence>
<dbReference type="OrthoDB" id="244285at2"/>
<dbReference type="GO" id="GO:0008270">
    <property type="term" value="F:zinc ion binding"/>
    <property type="evidence" value="ECO:0007669"/>
    <property type="project" value="InterPro"/>
</dbReference>
<feature type="compositionally biased region" description="Low complexity" evidence="5">
    <location>
        <begin position="361"/>
        <end position="378"/>
    </location>
</feature>
<evidence type="ECO:0000256" key="1">
    <source>
        <dbReference type="ARBA" id="ARBA00001947"/>
    </source>
</evidence>
<dbReference type="CDD" id="cd03311">
    <property type="entry name" value="CIMS_C_terminal_like"/>
    <property type="match status" value="1"/>
</dbReference>
<feature type="region of interest" description="Disordered" evidence="5">
    <location>
        <begin position="334"/>
        <end position="388"/>
    </location>
</feature>
<accession>A0A4R1HJX8</accession>
<dbReference type="GO" id="GO:0003871">
    <property type="term" value="F:5-methyltetrahydropteroyltriglutamate-homocysteine S-methyltransferase activity"/>
    <property type="evidence" value="ECO:0007669"/>
    <property type="project" value="InterPro"/>
</dbReference>
<keyword evidence="8" id="KW-1185">Reference proteome</keyword>
<dbReference type="InterPro" id="IPR038071">
    <property type="entry name" value="UROD/MetE-like_sf"/>
</dbReference>
<evidence type="ECO:0000256" key="3">
    <source>
        <dbReference type="ARBA" id="ARBA00022833"/>
    </source>
</evidence>
<dbReference type="PANTHER" id="PTHR30519">
    <property type="entry name" value="5-METHYLTETRAHYDROPTEROYLTRIGLUTAMATE--HOMOCYSTEINE METHYLTRANSFERASE"/>
    <property type="match status" value="1"/>
</dbReference>
<dbReference type="RefSeq" id="WP_132430072.1">
    <property type="nucleotide sequence ID" value="NZ_SMFZ01000002.1"/>
</dbReference>
<comment type="cofactor">
    <cofactor evidence="1">
        <name>Zn(2+)</name>
        <dbReference type="ChEBI" id="CHEBI:29105"/>
    </cofactor>
</comment>